<dbReference type="AlphaFoldDB" id="A0A2P6QZB1"/>
<proteinExistence type="predicted"/>
<dbReference type="Gramene" id="PRQ39522">
    <property type="protein sequence ID" value="PRQ39522"/>
    <property type="gene ID" value="RchiOBHm_Chr4g0426141"/>
</dbReference>
<keyword evidence="2" id="KW-1185">Reference proteome</keyword>
<accession>A0A2P6QZB1</accession>
<name>A0A2P6QZB1_ROSCH</name>
<dbReference type="EMBL" id="PDCK01000042">
    <property type="protein sequence ID" value="PRQ39522.1"/>
    <property type="molecule type" value="Genomic_DNA"/>
</dbReference>
<gene>
    <name evidence="1" type="ORF">RchiOBHm_Chr4g0426141</name>
</gene>
<dbReference type="Proteomes" id="UP000238479">
    <property type="component" value="Chromosome 4"/>
</dbReference>
<comment type="caution">
    <text evidence="1">The sequence shown here is derived from an EMBL/GenBank/DDBJ whole genome shotgun (WGS) entry which is preliminary data.</text>
</comment>
<protein>
    <submittedName>
        <fullName evidence="1">Uncharacterized protein</fullName>
    </submittedName>
</protein>
<sequence>MREGQELSPNMKAIKARQRFLPGGYSSVSCQSESLKHEGFEFGGAESLLCEMGST</sequence>
<dbReference type="PROSITE" id="PS51257">
    <property type="entry name" value="PROKAR_LIPOPROTEIN"/>
    <property type="match status" value="1"/>
</dbReference>
<evidence type="ECO:0000313" key="2">
    <source>
        <dbReference type="Proteomes" id="UP000238479"/>
    </source>
</evidence>
<organism evidence="1 2">
    <name type="scientific">Rosa chinensis</name>
    <name type="common">China rose</name>
    <dbReference type="NCBI Taxonomy" id="74649"/>
    <lineage>
        <taxon>Eukaryota</taxon>
        <taxon>Viridiplantae</taxon>
        <taxon>Streptophyta</taxon>
        <taxon>Embryophyta</taxon>
        <taxon>Tracheophyta</taxon>
        <taxon>Spermatophyta</taxon>
        <taxon>Magnoliopsida</taxon>
        <taxon>eudicotyledons</taxon>
        <taxon>Gunneridae</taxon>
        <taxon>Pentapetalae</taxon>
        <taxon>rosids</taxon>
        <taxon>fabids</taxon>
        <taxon>Rosales</taxon>
        <taxon>Rosaceae</taxon>
        <taxon>Rosoideae</taxon>
        <taxon>Rosoideae incertae sedis</taxon>
        <taxon>Rosa</taxon>
    </lineage>
</organism>
<evidence type="ECO:0000313" key="1">
    <source>
        <dbReference type="EMBL" id="PRQ39522.1"/>
    </source>
</evidence>
<reference evidence="1 2" key="1">
    <citation type="journal article" date="2018" name="Nat. Genet.">
        <title>The Rosa genome provides new insights in the design of modern roses.</title>
        <authorList>
            <person name="Bendahmane M."/>
        </authorList>
    </citation>
    <scope>NUCLEOTIDE SEQUENCE [LARGE SCALE GENOMIC DNA]</scope>
    <source>
        <strain evidence="2">cv. Old Blush</strain>
    </source>
</reference>